<feature type="transmembrane region" description="Helical" evidence="2">
    <location>
        <begin position="244"/>
        <end position="267"/>
    </location>
</feature>
<dbReference type="Proteomes" id="UP000037210">
    <property type="component" value="Unassembled WGS sequence"/>
</dbReference>
<evidence type="ECO:0000259" key="3">
    <source>
        <dbReference type="PROSITE" id="PS50850"/>
    </source>
</evidence>
<gene>
    <name evidence="4" type="ORF">AC482_01875</name>
</gene>
<feature type="transmembrane region" description="Helical" evidence="2">
    <location>
        <begin position="334"/>
        <end position="357"/>
    </location>
</feature>
<dbReference type="Pfam" id="PF07690">
    <property type="entry name" value="MFS_1"/>
    <property type="match status" value="1"/>
</dbReference>
<dbReference type="AlphaFoldDB" id="A0A0M0BR80"/>
<name>A0A0M0BR80_9ARCH</name>
<dbReference type="PROSITE" id="PS50850">
    <property type="entry name" value="MFS"/>
    <property type="match status" value="1"/>
</dbReference>
<evidence type="ECO:0000313" key="5">
    <source>
        <dbReference type="Proteomes" id="UP000037210"/>
    </source>
</evidence>
<organism evidence="4 5">
    <name type="scientific">miscellaneous Crenarchaeota group-15 archaeon DG-45</name>
    <dbReference type="NCBI Taxonomy" id="1685127"/>
    <lineage>
        <taxon>Archaea</taxon>
        <taxon>Candidatus Bathyarchaeota</taxon>
        <taxon>MCG-15</taxon>
    </lineage>
</organism>
<feature type="domain" description="Major facilitator superfamily (MFS) profile" evidence="3">
    <location>
        <begin position="12"/>
        <end position="421"/>
    </location>
</feature>
<feature type="transmembrane region" description="Helical" evidence="2">
    <location>
        <begin position="52"/>
        <end position="72"/>
    </location>
</feature>
<evidence type="ECO:0000313" key="4">
    <source>
        <dbReference type="EMBL" id="KON31087.1"/>
    </source>
</evidence>
<feature type="compositionally biased region" description="Gly residues" evidence="1">
    <location>
        <begin position="213"/>
        <end position="224"/>
    </location>
</feature>
<feature type="transmembrane region" description="Helical" evidence="2">
    <location>
        <begin position="310"/>
        <end position="328"/>
    </location>
</feature>
<sequence>MFKGRLSRPRGFFYGWVIVAVFFLVDVIVYGIRNSFSVFYLSLLDEFGWGRAGTVGIFSLHIVVYGLVAPVSGRLADKFGPRKIVPLGTLLIAAGMVACSMASRIWQFYILFGVIISVGICVSGWSQFAPILSEWFVRRRAAALGIVSAGYGLCFALSSLTEFLISRLGWRGALVALGAIPILTIAPLTVLLVKRRPEEMGLWPDGDPAATGSRGGSGEAGGASGVDSPAVELTLAEAVRTYPFWMIFFANFFFWGIGTNMILAHQVAFVNDIGYSEAFAAFILSLYGVVYAVGNLFGFVSDRFGRGRTFAVGSAGLIAAMLILIAAGEGASPWMLYAYAALFGFCMGVGTPTLNAIQADLFQGRSFGTINGFLMLGFGIGGSLGPWIGGVIYDTRGTYIPAFSIAIFSYVVTCVLVLKAAHARTRAAI</sequence>
<dbReference type="PANTHER" id="PTHR11360:SF284">
    <property type="entry name" value="EG:103B4.3 PROTEIN-RELATED"/>
    <property type="match status" value="1"/>
</dbReference>
<feature type="region of interest" description="Disordered" evidence="1">
    <location>
        <begin position="202"/>
        <end position="225"/>
    </location>
</feature>
<feature type="transmembrane region" description="Helical" evidence="2">
    <location>
        <begin position="172"/>
        <end position="193"/>
    </location>
</feature>
<dbReference type="Gene3D" id="1.20.1250.20">
    <property type="entry name" value="MFS general substrate transporter like domains"/>
    <property type="match status" value="2"/>
</dbReference>
<protein>
    <recommendedName>
        <fullName evidence="3">Major facilitator superfamily (MFS) profile domain-containing protein</fullName>
    </recommendedName>
</protein>
<dbReference type="GO" id="GO:0022857">
    <property type="term" value="F:transmembrane transporter activity"/>
    <property type="evidence" value="ECO:0007669"/>
    <property type="project" value="InterPro"/>
</dbReference>
<evidence type="ECO:0000256" key="1">
    <source>
        <dbReference type="SAM" id="MobiDB-lite"/>
    </source>
</evidence>
<keyword evidence="2" id="KW-1133">Transmembrane helix</keyword>
<keyword evidence="2" id="KW-0472">Membrane</keyword>
<feature type="transmembrane region" description="Helical" evidence="2">
    <location>
        <begin position="12"/>
        <end position="32"/>
    </location>
</feature>
<dbReference type="PANTHER" id="PTHR11360">
    <property type="entry name" value="MONOCARBOXYLATE TRANSPORTER"/>
    <property type="match status" value="1"/>
</dbReference>
<keyword evidence="2" id="KW-0812">Transmembrane</keyword>
<dbReference type="InterPro" id="IPR020846">
    <property type="entry name" value="MFS_dom"/>
</dbReference>
<feature type="transmembrane region" description="Helical" evidence="2">
    <location>
        <begin position="84"/>
        <end position="103"/>
    </location>
</feature>
<dbReference type="InterPro" id="IPR011701">
    <property type="entry name" value="MFS"/>
</dbReference>
<dbReference type="InterPro" id="IPR050327">
    <property type="entry name" value="Proton-linked_MCT"/>
</dbReference>
<proteinExistence type="predicted"/>
<feature type="transmembrane region" description="Helical" evidence="2">
    <location>
        <begin position="279"/>
        <end position="298"/>
    </location>
</feature>
<feature type="transmembrane region" description="Helical" evidence="2">
    <location>
        <begin position="369"/>
        <end position="393"/>
    </location>
</feature>
<dbReference type="CDD" id="cd17355">
    <property type="entry name" value="MFS_YcxA_like"/>
    <property type="match status" value="1"/>
</dbReference>
<dbReference type="InterPro" id="IPR036259">
    <property type="entry name" value="MFS_trans_sf"/>
</dbReference>
<accession>A0A0M0BR80</accession>
<comment type="caution">
    <text evidence="4">The sequence shown here is derived from an EMBL/GenBank/DDBJ whole genome shotgun (WGS) entry which is preliminary data.</text>
</comment>
<feature type="transmembrane region" description="Helical" evidence="2">
    <location>
        <begin position="141"/>
        <end position="160"/>
    </location>
</feature>
<reference evidence="4 5" key="1">
    <citation type="submission" date="2015-06" db="EMBL/GenBank/DDBJ databases">
        <title>New insights into the roles of widespread benthic archaea in carbon and nitrogen cycling.</title>
        <authorList>
            <person name="Lazar C.S."/>
            <person name="Baker B.J."/>
            <person name="Seitz K.W."/>
            <person name="Hyde A.S."/>
            <person name="Dick G.J."/>
            <person name="Hinrichs K.-U."/>
            <person name="Teske A.P."/>
        </authorList>
    </citation>
    <scope>NUCLEOTIDE SEQUENCE [LARGE SCALE GENOMIC DNA]</scope>
    <source>
        <strain evidence="4">DG-45</strain>
    </source>
</reference>
<feature type="transmembrane region" description="Helical" evidence="2">
    <location>
        <begin position="109"/>
        <end position="129"/>
    </location>
</feature>
<feature type="transmembrane region" description="Helical" evidence="2">
    <location>
        <begin position="399"/>
        <end position="418"/>
    </location>
</feature>
<evidence type="ECO:0000256" key="2">
    <source>
        <dbReference type="SAM" id="Phobius"/>
    </source>
</evidence>
<dbReference type="EMBL" id="LFWZ01000013">
    <property type="protein sequence ID" value="KON31087.1"/>
    <property type="molecule type" value="Genomic_DNA"/>
</dbReference>
<dbReference type="SUPFAM" id="SSF103473">
    <property type="entry name" value="MFS general substrate transporter"/>
    <property type="match status" value="1"/>
</dbReference>